<accession>A0A9P7HBK1</accession>
<organism evidence="1 2">
    <name type="scientific">Fusarium avenaceum</name>
    <dbReference type="NCBI Taxonomy" id="40199"/>
    <lineage>
        <taxon>Eukaryota</taxon>
        <taxon>Fungi</taxon>
        <taxon>Dikarya</taxon>
        <taxon>Ascomycota</taxon>
        <taxon>Pezizomycotina</taxon>
        <taxon>Sordariomycetes</taxon>
        <taxon>Hypocreomycetidae</taxon>
        <taxon>Hypocreales</taxon>
        <taxon>Nectriaceae</taxon>
        <taxon>Fusarium</taxon>
        <taxon>Fusarium tricinctum species complex</taxon>
    </lineage>
</organism>
<dbReference type="Proteomes" id="UP000782241">
    <property type="component" value="Unassembled WGS sequence"/>
</dbReference>
<protein>
    <submittedName>
        <fullName evidence="1">Uncharacterized protein</fullName>
    </submittedName>
</protein>
<evidence type="ECO:0000313" key="1">
    <source>
        <dbReference type="EMBL" id="KAG5661767.1"/>
    </source>
</evidence>
<proteinExistence type="predicted"/>
<dbReference type="AlphaFoldDB" id="A0A9P7HBK1"/>
<evidence type="ECO:0000313" key="2">
    <source>
        <dbReference type="Proteomes" id="UP000782241"/>
    </source>
</evidence>
<dbReference type="EMBL" id="JAGPUO010000006">
    <property type="protein sequence ID" value="KAG5661767.1"/>
    <property type="molecule type" value="Genomic_DNA"/>
</dbReference>
<gene>
    <name evidence="1" type="ORF">KAF25_004006</name>
</gene>
<sequence>MISPLAKLLASGTGFRRASVTEDVLPPELHTSPPLRHIALSFYTEAATVRYNPPADMDYTPRDVQMICHKYPFSIKIRQRFYRIFEQDQTGSGGDGLGEVDLVAVFSGHMTKPRKFRGEYRLYCWPVVKKGGLRVRASDSSTVIVLRLWRDLHGLRWELVTMI</sequence>
<reference evidence="1" key="1">
    <citation type="submission" date="2021-04" db="EMBL/GenBank/DDBJ databases">
        <title>Draft genome of Fusarium avenaceum strain F156N33, isolated from an atmospheric sample in Virginia.</title>
        <authorList>
            <person name="Yang S."/>
            <person name="Vinatzer B.A."/>
            <person name="Coleman J."/>
        </authorList>
    </citation>
    <scope>NUCLEOTIDE SEQUENCE</scope>
    <source>
        <strain evidence="1">F156N33</strain>
    </source>
</reference>
<name>A0A9P7HBK1_9HYPO</name>
<comment type="caution">
    <text evidence="1">The sequence shown here is derived from an EMBL/GenBank/DDBJ whole genome shotgun (WGS) entry which is preliminary data.</text>
</comment>
<keyword evidence="2" id="KW-1185">Reference proteome</keyword>